<dbReference type="GO" id="GO:0016779">
    <property type="term" value="F:nucleotidyltransferase activity"/>
    <property type="evidence" value="ECO:0007669"/>
    <property type="project" value="UniProtKB-KW"/>
</dbReference>
<keyword evidence="6" id="KW-0539">Nucleus</keyword>
<accession>A0A3S2PQ38</accession>
<evidence type="ECO:0000256" key="8">
    <source>
        <dbReference type="RuleBase" id="RU362114"/>
    </source>
</evidence>
<keyword evidence="4" id="KW-0548">Nucleotidyltransferase</keyword>
<evidence type="ECO:0000259" key="11">
    <source>
        <dbReference type="PROSITE" id="PS50234"/>
    </source>
</evidence>
<comment type="subcellular location">
    <subcellularLocation>
        <location evidence="1">Nucleus</location>
    </subcellularLocation>
</comment>
<evidence type="ECO:0000259" key="14">
    <source>
        <dbReference type="PROSITE" id="PS51468"/>
    </source>
</evidence>
<keyword evidence="16" id="KW-1185">Reference proteome</keyword>
<evidence type="ECO:0000313" key="16">
    <source>
        <dbReference type="Proteomes" id="UP000283210"/>
    </source>
</evidence>
<protein>
    <recommendedName>
        <fullName evidence="8">Poly [ADP-ribose] polymerase</fullName>
        <shortName evidence="8">PARP</shortName>
        <ecNumber evidence="8">2.4.2.-</ecNumber>
    </recommendedName>
</protein>
<dbReference type="PROSITE" id="PS50234">
    <property type="entry name" value="VWFA"/>
    <property type="match status" value="1"/>
</dbReference>
<proteinExistence type="inferred from homology"/>
<evidence type="ECO:0000256" key="9">
    <source>
        <dbReference type="SAM" id="MobiDB-lite"/>
    </source>
</evidence>
<keyword evidence="2 8" id="KW-0328">Glycosyltransferase</keyword>
<dbReference type="Gene3D" id="3.90.228.10">
    <property type="match status" value="1"/>
</dbReference>
<evidence type="ECO:0000259" key="13">
    <source>
        <dbReference type="PROSITE" id="PS51060"/>
    </source>
</evidence>
<feature type="domain" description="VWFA" evidence="11">
    <location>
        <begin position="879"/>
        <end position="1050"/>
    </location>
</feature>
<dbReference type="SUPFAM" id="SSF52113">
    <property type="entry name" value="BRCT domain"/>
    <property type="match status" value="1"/>
</dbReference>
<sequence length="1822" mass="202330">MNEAQLLIDEDTMAMFENCVVVLELKDLSYKERERYKALFLDNGATISLVVNKQCSMVVTSNVSNLSSSRLRSIQKHKIPVVDLVYVYRCVQRRARQPVELFMLEIPPSGFSPARLKPPKQREFPSVSPTQEKAQSGNILEKFRIYSETDFLLPKFPDHFVVAKYTIFENNNSWCVLELQSVLVNKSRRYRVVKYCMDLAEAKKPAVKDQLVFPSTSEDALDVYKALKDSIEMSGLEIRPSMPPQIQDLGSAALQQLLLEEKLNTASVSQEVGAFVELLWTEALGCLTNVLLVSINKLSLNDVSRAEGLLLQAQKKLKDTDPSESASLLKEVYDLLPHREPRPPVPSASFLSQKLDLCQLIRDVLNVSEMTLWSSTPSSVGKYRALKCSVEAVPPSSSEFQDVARLLQHSSLQIHQIVRVSRRAELQTFNSELSNTRALLHSSNPTNFVGILSRGLLLPRVGVELHGIQRTDVGNLGSGIYFSDSLSTSLKYSKPSETDGSRMLLVCDVALGNCKDLLQRDPTLTHAPSGYHSVHGVRHTGGGHSDFEDDEFVVYSPDQVKLKYVVRFSVDGEQLKEFRPAVDTSIPELEQQTQELEPDEEQAEDVKNPRDDLKPGLQESSGLMLPLESIHVRCKLIDLLSQVIVFQKYTNLSPVPIEAKYVFPLGNSATVCGFEAFINGKHVVGQVKEKETARKEYKQAVEKGHGAYLMDQDAPDVFTISVGNLPPGATVLIKITYVSELVVSGGRVNFSLPGSVAPWQVSDGLNQITQVSVDKVCVTDESQTSREFSLEMSVEMPNEILYLKSYTHQIKTKRTDCKAVISVVPGQPLYPEGFELVIGFSNIHLPRMWVENHPDKDSQACMLVFYPDFEASSDSAAEEVILLLDTSESMRGESLRSAQRIALKLLHHLGHGFRLNVILFGSVHKEAFLKAQPISEVRQDAESFIKSCSLVGGSTELWRPLQALSLLPPSRGVRNLLLLSDGHIQNPELTLQLLRDAAPHSRLFTCGLSSTANRHMLRTLAQVGGGAYEFFDPKTKHNWEEKMVRLVGRVCSPGCSSVSVKWQQFSSLAPPPVQAPMQLNALFNDCHTLVYGFVPHCTQATLFGNLCGQELRTLVSTSELQKTRGTFLHKLTARAIIRDYEDGNLDSSEAEHEVKKEELKSFIIELSKEYSILSQFTSFVAIEERDSQQPESGFTDIPKLIAEEDVDFLPYVDWTFHPPNYRYVMCSYQPQPDSLPDAPEEPVSCSDNVEDAEELDLHPQILEEDERRVELSEDKSLLQGERTTCSSPFLISAQIAAAPAAPAPPPPPPPQRRSADGPAYPPTEIFDEPAGDSFLKSSQFSSNFSSFGELCAEGLIPPMATNAIMFDEPPEEPRVYAKESFLKSVQPLASREDSDDRPIHMSRRSLRRPLMFSCDESSDSEGDLMKCSADRPIPMSLRSLRRLGSPAGPPLMSSDDGPAYAPTAPGAVSYGAARSLLQADEASDSEWDLTMGSADFGSSSYEFGHTSLQPSGQPPSLRPRRQADDSASLIIAQEAVEPTDGPEISEGILFKRKKKGHSFGGEREKFRSSGLFGSAATSGEREKFRSSGLFGSAATPIPGASSLSFQSPPSPHLVFGAAPPPACRAPNLHGFLQLSFAPGPPLPPLGEAFLKGSNRLRPRPVDPKQKWKKIFQLQQQEGFWELTNELGLLLNLNVDVFANVFLKSKGIKSLGPKAHEDILRMLATLLVLQLMRVEEIEEGKLLRSLFHLEETQSRRGRWREVKKAVDWVRWAERQYPCIYSRLEFGLNWESSTRQLLGVEGLPPFSPLIGLNLRQGPTPVLVQ</sequence>
<dbReference type="PANTHER" id="PTHR46530:SF1">
    <property type="entry name" value="PROTEIN MONO-ADP-RIBOSYLTRANSFERASE PARP4"/>
    <property type="match status" value="1"/>
</dbReference>
<comment type="similarity">
    <text evidence="7">Belongs to the ARTD/PARP family.</text>
</comment>
<dbReference type="OrthoDB" id="1729737at2759"/>
<evidence type="ECO:0000256" key="1">
    <source>
        <dbReference type="ARBA" id="ARBA00004123"/>
    </source>
</evidence>
<feature type="region of interest" description="Disordered" evidence="9">
    <location>
        <begin position="1440"/>
        <end position="1463"/>
    </location>
</feature>
<dbReference type="PROSITE" id="PS50172">
    <property type="entry name" value="BRCT"/>
    <property type="match status" value="1"/>
</dbReference>
<dbReference type="Pfam" id="PF26166">
    <property type="entry name" value="WGR-like_PARP4"/>
    <property type="match status" value="1"/>
</dbReference>
<dbReference type="InterPro" id="IPR036616">
    <property type="entry name" value="Poly(ADP-ribose)pol_reg_dom_sf"/>
</dbReference>
<dbReference type="EC" id="2.4.2.-" evidence="8"/>
<dbReference type="InterPro" id="IPR001357">
    <property type="entry name" value="BRCT_dom"/>
</dbReference>
<feature type="region of interest" description="Disordered" evidence="9">
    <location>
        <begin position="1299"/>
        <end position="1320"/>
    </location>
</feature>
<dbReference type="Pfam" id="PF26156">
    <property type="entry name" value="PARP4_MVP-ID"/>
    <property type="match status" value="1"/>
</dbReference>
<dbReference type="InterPro" id="IPR031273">
    <property type="entry name" value="PARP4"/>
</dbReference>
<dbReference type="SUPFAM" id="SSF47587">
    <property type="entry name" value="Domain of poly(ADP-ribose) polymerase"/>
    <property type="match status" value="1"/>
</dbReference>
<gene>
    <name evidence="15" type="ORF">OJAV_G00202990</name>
</gene>
<dbReference type="Pfam" id="PF00644">
    <property type="entry name" value="PARP"/>
    <property type="match status" value="1"/>
</dbReference>
<dbReference type="PROSITE" id="PS51468">
    <property type="entry name" value="VIT"/>
    <property type="match status" value="1"/>
</dbReference>
<evidence type="ECO:0000313" key="15">
    <source>
        <dbReference type="EMBL" id="RVE57806.1"/>
    </source>
</evidence>
<dbReference type="InterPro" id="IPR004102">
    <property type="entry name" value="Poly(ADP-ribose)pol_reg_dom"/>
</dbReference>
<organism evidence="15 16">
    <name type="scientific">Oryzias javanicus</name>
    <name type="common">Javanese ricefish</name>
    <name type="synonym">Aplocheilus javanicus</name>
    <dbReference type="NCBI Taxonomy" id="123683"/>
    <lineage>
        <taxon>Eukaryota</taxon>
        <taxon>Metazoa</taxon>
        <taxon>Chordata</taxon>
        <taxon>Craniata</taxon>
        <taxon>Vertebrata</taxon>
        <taxon>Euteleostomi</taxon>
        <taxon>Actinopterygii</taxon>
        <taxon>Neopterygii</taxon>
        <taxon>Teleostei</taxon>
        <taxon>Neoteleostei</taxon>
        <taxon>Acanthomorphata</taxon>
        <taxon>Ovalentaria</taxon>
        <taxon>Atherinomorphae</taxon>
        <taxon>Beloniformes</taxon>
        <taxon>Adrianichthyidae</taxon>
        <taxon>Oryziinae</taxon>
        <taxon>Oryzias</taxon>
    </lineage>
</organism>
<evidence type="ECO:0000256" key="6">
    <source>
        <dbReference type="ARBA" id="ARBA00023242"/>
    </source>
</evidence>
<keyword evidence="5 8" id="KW-0520">NAD</keyword>
<feature type="domain" description="PARP catalytic" evidence="12">
    <location>
        <begin position="377"/>
        <end position="577"/>
    </location>
</feature>
<evidence type="ECO:0000259" key="10">
    <source>
        <dbReference type="PROSITE" id="PS50172"/>
    </source>
</evidence>
<dbReference type="InterPro" id="IPR058905">
    <property type="entry name" value="WGR-like_PARP4"/>
</dbReference>
<evidence type="ECO:0000259" key="12">
    <source>
        <dbReference type="PROSITE" id="PS51059"/>
    </source>
</evidence>
<evidence type="ECO:0000256" key="5">
    <source>
        <dbReference type="ARBA" id="ARBA00023027"/>
    </source>
</evidence>
<dbReference type="PROSITE" id="PS51059">
    <property type="entry name" value="PARP_CATALYTIC"/>
    <property type="match status" value="1"/>
</dbReference>
<dbReference type="InterPro" id="IPR058904">
    <property type="entry name" value="PARP4_MVP-ID"/>
</dbReference>
<dbReference type="InterPro" id="IPR002035">
    <property type="entry name" value="VWF_A"/>
</dbReference>
<dbReference type="Proteomes" id="UP000283210">
    <property type="component" value="Chromosome 21"/>
</dbReference>
<dbReference type="SMART" id="SM00327">
    <property type="entry name" value="VWA"/>
    <property type="match status" value="1"/>
</dbReference>
<feature type="region of interest" description="Disordered" evidence="9">
    <location>
        <begin position="591"/>
        <end position="618"/>
    </location>
</feature>
<dbReference type="SUPFAM" id="SSF56399">
    <property type="entry name" value="ADP-ribosylation"/>
    <property type="match status" value="1"/>
</dbReference>
<dbReference type="InterPro" id="IPR013694">
    <property type="entry name" value="VIT"/>
</dbReference>
<dbReference type="Gene3D" id="3.40.50.10190">
    <property type="entry name" value="BRCT domain"/>
    <property type="match status" value="1"/>
</dbReference>
<dbReference type="Pfam" id="PF13768">
    <property type="entry name" value="VWA_3"/>
    <property type="match status" value="1"/>
</dbReference>
<dbReference type="SUPFAM" id="SSF53300">
    <property type="entry name" value="vWA-like"/>
    <property type="match status" value="1"/>
</dbReference>
<dbReference type="GO" id="GO:0003950">
    <property type="term" value="F:NAD+ poly-ADP-ribosyltransferase activity"/>
    <property type="evidence" value="ECO:0007669"/>
    <property type="project" value="UniProtKB-UniRule"/>
</dbReference>
<reference evidence="15 16" key="1">
    <citation type="submission" date="2018-11" db="EMBL/GenBank/DDBJ databases">
        <authorList>
            <person name="Lopez-Roques C."/>
            <person name="Donnadieu C."/>
            <person name="Bouchez O."/>
            <person name="Klopp C."/>
            <person name="Cabau C."/>
            <person name="Zahm M."/>
        </authorList>
    </citation>
    <scope>NUCLEOTIDE SEQUENCE [LARGE SCALE GENOMIC DNA]</scope>
    <source>
        <strain evidence="15">RS831</strain>
        <tissue evidence="15">Whole body</tissue>
    </source>
</reference>
<dbReference type="InterPro" id="IPR036420">
    <property type="entry name" value="BRCT_dom_sf"/>
</dbReference>
<dbReference type="SMART" id="SM00292">
    <property type="entry name" value="BRCT"/>
    <property type="match status" value="1"/>
</dbReference>
<dbReference type="Pfam" id="PF08487">
    <property type="entry name" value="VIT"/>
    <property type="match status" value="1"/>
</dbReference>
<dbReference type="InterPro" id="IPR012317">
    <property type="entry name" value="Poly(ADP-ribose)pol_cat_dom"/>
</dbReference>
<reference evidence="15 16" key="2">
    <citation type="submission" date="2019-01" db="EMBL/GenBank/DDBJ databases">
        <title>A chromosome length genome reference of the Java medaka (oryzias javanicus).</title>
        <authorList>
            <person name="Herpin A."/>
            <person name="Takehana Y."/>
            <person name="Naruse K."/>
            <person name="Ansai S."/>
            <person name="Kawaguchi M."/>
        </authorList>
    </citation>
    <scope>NUCLEOTIDE SEQUENCE [LARGE SCALE GENOMIC DNA]</scope>
    <source>
        <strain evidence="15">RS831</strain>
        <tissue evidence="15">Whole body</tissue>
    </source>
</reference>
<evidence type="ECO:0000256" key="7">
    <source>
        <dbReference type="ARBA" id="ARBA00024347"/>
    </source>
</evidence>
<name>A0A3S2PQ38_ORYJA</name>
<feature type="domain" description="VIT" evidence="14">
    <location>
        <begin position="611"/>
        <end position="739"/>
    </location>
</feature>
<dbReference type="GO" id="GO:0005737">
    <property type="term" value="C:cytoplasm"/>
    <property type="evidence" value="ECO:0007669"/>
    <property type="project" value="TreeGrafter"/>
</dbReference>
<feature type="domain" description="BRCT" evidence="10">
    <location>
        <begin position="11"/>
        <end position="104"/>
    </location>
</feature>
<keyword evidence="3 8" id="KW-0808">Transferase</keyword>
<dbReference type="EMBL" id="CM012457">
    <property type="protein sequence ID" value="RVE57806.1"/>
    <property type="molecule type" value="Genomic_DNA"/>
</dbReference>
<dbReference type="PROSITE" id="PS51060">
    <property type="entry name" value="PARP_ALPHA_HD"/>
    <property type="match status" value="1"/>
</dbReference>
<dbReference type="Gene3D" id="3.40.50.410">
    <property type="entry name" value="von Willebrand factor, type A domain"/>
    <property type="match status" value="1"/>
</dbReference>
<dbReference type="Pfam" id="PF00533">
    <property type="entry name" value="BRCT"/>
    <property type="match status" value="1"/>
</dbReference>
<feature type="compositionally biased region" description="Polar residues" evidence="9">
    <location>
        <begin position="1501"/>
        <end position="1511"/>
    </location>
</feature>
<feature type="compositionally biased region" description="Pro residues" evidence="9">
    <location>
        <begin position="1301"/>
        <end position="1311"/>
    </location>
</feature>
<dbReference type="SMART" id="SM00609">
    <property type="entry name" value="VIT"/>
    <property type="match status" value="1"/>
</dbReference>
<evidence type="ECO:0000256" key="2">
    <source>
        <dbReference type="ARBA" id="ARBA00022676"/>
    </source>
</evidence>
<dbReference type="GO" id="GO:0005634">
    <property type="term" value="C:nucleus"/>
    <property type="evidence" value="ECO:0007669"/>
    <property type="project" value="UniProtKB-SubCell"/>
</dbReference>
<evidence type="ECO:0000256" key="4">
    <source>
        <dbReference type="ARBA" id="ARBA00022695"/>
    </source>
</evidence>
<dbReference type="InterPro" id="IPR036465">
    <property type="entry name" value="vWFA_dom_sf"/>
</dbReference>
<feature type="compositionally biased region" description="Basic and acidic residues" evidence="9">
    <location>
        <begin position="604"/>
        <end position="614"/>
    </location>
</feature>
<feature type="region of interest" description="Disordered" evidence="9">
    <location>
        <begin position="1501"/>
        <end position="1524"/>
    </location>
</feature>
<dbReference type="PANTHER" id="PTHR46530">
    <property type="entry name" value="PROTEIN MONO-ADP-RIBOSYLTRANSFERASE PARP4"/>
    <property type="match status" value="1"/>
</dbReference>
<evidence type="ECO:0000256" key="3">
    <source>
        <dbReference type="ARBA" id="ARBA00022679"/>
    </source>
</evidence>
<feature type="domain" description="PARP alpha-helical" evidence="13">
    <location>
        <begin position="251"/>
        <end position="372"/>
    </location>
</feature>